<sequence length="573" mass="64049">MKWFKRKNKTARSREALEDTRIYPQSGTPPVSSKTLAKLNQHVLERIFSFVCPHARDETYESCEDSAVEDTCMLCDLRDLAHCAQVSRKWRAAAINVLYYSIRIDAVHYCALEDILGEKRKRRSFMRHNQEPEDTAAVRLKLLGRTLHDNKGGFARNVRYLKIPYMTRETCKPDLARSVSCCPNLRYLDLPEGVFQDDPSCATLKQEVQGRCPELRKMSYVRGAERGLEMLATGHMWHNLEVLELGKLNIDPTVLRKALGSLSNLQALKITDMISFHDQIFQHSDYLPPFPPLTEIIFENTPNLTADGLATYLIRPEIQDTLKTLSLTSTGIHPPSLQKILCLAVKLERLSITESVSHPFPAVDIQPLSSRSLKTFHYEITSAVSANAYLNTTASHYEYLSRSLISGGLPSLNELYVRDPDFAETLLDLAPPRPGFATDSNKFLAPPPNPLSGQNPNRFSSNNPFANMQQGPGLNQELQVYSKGLDEMEWNFSRVQPPSGGRRRGSATTPRPVSSYGLSDSMGKGWNSPSGGARKSVIVGNGFGGFLAVPSDDGRPSSSAGERKRGSQYNIWR</sequence>
<feature type="region of interest" description="Disordered" evidence="1">
    <location>
        <begin position="437"/>
        <end position="471"/>
    </location>
</feature>
<evidence type="ECO:0008006" key="4">
    <source>
        <dbReference type="Google" id="ProtNLM"/>
    </source>
</evidence>
<dbReference type="AlphaFoldDB" id="A0AAD9WAZ2"/>
<dbReference type="InterPro" id="IPR032675">
    <property type="entry name" value="LRR_dom_sf"/>
</dbReference>
<dbReference type="SUPFAM" id="SSF81383">
    <property type="entry name" value="F-box domain"/>
    <property type="match status" value="1"/>
</dbReference>
<dbReference type="Gene3D" id="3.80.10.10">
    <property type="entry name" value="Ribonuclease Inhibitor"/>
    <property type="match status" value="1"/>
</dbReference>
<feature type="compositionally biased region" description="Polar residues" evidence="1">
    <location>
        <begin position="451"/>
        <end position="471"/>
    </location>
</feature>
<dbReference type="SUPFAM" id="SSF52047">
    <property type="entry name" value="RNI-like"/>
    <property type="match status" value="1"/>
</dbReference>
<name>A0AAD9WAZ2_9HELO</name>
<gene>
    <name evidence="2" type="ORF">QTJ16_006944</name>
</gene>
<evidence type="ECO:0000313" key="3">
    <source>
        <dbReference type="Proteomes" id="UP001285354"/>
    </source>
</evidence>
<evidence type="ECO:0000313" key="2">
    <source>
        <dbReference type="EMBL" id="KAK2623763.1"/>
    </source>
</evidence>
<accession>A0AAD9WAZ2</accession>
<proteinExistence type="predicted"/>
<evidence type="ECO:0000256" key="1">
    <source>
        <dbReference type="SAM" id="MobiDB-lite"/>
    </source>
</evidence>
<feature type="compositionally biased region" description="Basic and acidic residues" evidence="1">
    <location>
        <begin position="12"/>
        <end position="21"/>
    </location>
</feature>
<feature type="region of interest" description="Disordered" evidence="1">
    <location>
        <begin position="1"/>
        <end position="29"/>
    </location>
</feature>
<reference evidence="2" key="1">
    <citation type="submission" date="2023-06" db="EMBL/GenBank/DDBJ databases">
        <title>Draft genome of Marssonina rosae.</title>
        <authorList>
            <person name="Cheng Q."/>
        </authorList>
    </citation>
    <scope>NUCLEOTIDE SEQUENCE</scope>
    <source>
        <strain evidence="2">R4</strain>
    </source>
</reference>
<comment type="caution">
    <text evidence="2">The sequence shown here is derived from an EMBL/GenBank/DDBJ whole genome shotgun (WGS) entry which is preliminary data.</text>
</comment>
<feature type="region of interest" description="Disordered" evidence="1">
    <location>
        <begin position="492"/>
        <end position="573"/>
    </location>
</feature>
<dbReference type="Gene3D" id="1.20.1280.50">
    <property type="match status" value="1"/>
</dbReference>
<dbReference type="EMBL" id="JAUBYV010000012">
    <property type="protein sequence ID" value="KAK2623763.1"/>
    <property type="molecule type" value="Genomic_DNA"/>
</dbReference>
<dbReference type="InterPro" id="IPR036047">
    <property type="entry name" value="F-box-like_dom_sf"/>
</dbReference>
<protein>
    <recommendedName>
        <fullName evidence="4">F-box domain-containing protein</fullName>
    </recommendedName>
</protein>
<dbReference type="Proteomes" id="UP001285354">
    <property type="component" value="Unassembled WGS sequence"/>
</dbReference>
<feature type="compositionally biased region" description="Polar residues" evidence="1">
    <location>
        <begin position="506"/>
        <end position="518"/>
    </location>
</feature>
<keyword evidence="3" id="KW-1185">Reference proteome</keyword>
<organism evidence="2 3">
    <name type="scientific">Diplocarpon rosae</name>
    <dbReference type="NCBI Taxonomy" id="946125"/>
    <lineage>
        <taxon>Eukaryota</taxon>
        <taxon>Fungi</taxon>
        <taxon>Dikarya</taxon>
        <taxon>Ascomycota</taxon>
        <taxon>Pezizomycotina</taxon>
        <taxon>Leotiomycetes</taxon>
        <taxon>Helotiales</taxon>
        <taxon>Drepanopezizaceae</taxon>
        <taxon>Diplocarpon</taxon>
    </lineage>
</organism>
<feature type="compositionally biased region" description="Basic residues" evidence="1">
    <location>
        <begin position="1"/>
        <end position="11"/>
    </location>
</feature>